<evidence type="ECO:0000256" key="3">
    <source>
        <dbReference type="ARBA" id="ARBA00022679"/>
    </source>
</evidence>
<proteinExistence type="predicted"/>
<keyword evidence="12" id="KW-1185">Reference proteome</keyword>
<reference evidence="11 12" key="1">
    <citation type="submission" date="2016-11" db="EMBL/GenBank/DDBJ databases">
        <authorList>
            <person name="Jaros S."/>
            <person name="Januszkiewicz K."/>
            <person name="Wedrychowicz H."/>
        </authorList>
    </citation>
    <scope>NUCLEOTIDE SEQUENCE [LARGE SCALE GENOMIC DNA]</scope>
    <source>
        <strain evidence="11 12">CGMCC 4.5723</strain>
    </source>
</reference>
<accession>A0A1M6TZ63</accession>
<feature type="compositionally biased region" description="Gly residues" evidence="8">
    <location>
        <begin position="403"/>
        <end position="415"/>
    </location>
</feature>
<feature type="region of interest" description="Disordered" evidence="8">
    <location>
        <begin position="464"/>
        <end position="512"/>
    </location>
</feature>
<dbReference type="Gene3D" id="1.10.510.10">
    <property type="entry name" value="Transferase(Phosphotransferase) domain 1"/>
    <property type="match status" value="1"/>
</dbReference>
<keyword evidence="2 11" id="KW-0723">Serine/threonine-protein kinase</keyword>
<feature type="compositionally biased region" description="Gly residues" evidence="8">
    <location>
        <begin position="340"/>
        <end position="352"/>
    </location>
</feature>
<dbReference type="InterPro" id="IPR000719">
    <property type="entry name" value="Prot_kinase_dom"/>
</dbReference>
<dbReference type="SMART" id="SM00220">
    <property type="entry name" value="S_TKc"/>
    <property type="match status" value="1"/>
</dbReference>
<evidence type="ECO:0000256" key="8">
    <source>
        <dbReference type="SAM" id="MobiDB-lite"/>
    </source>
</evidence>
<dbReference type="PANTHER" id="PTHR43289:SF6">
    <property type="entry name" value="SERINE_THREONINE-PROTEIN KINASE NEKL-3"/>
    <property type="match status" value="1"/>
</dbReference>
<dbReference type="EC" id="2.7.11.1" evidence="1"/>
<feature type="compositionally biased region" description="Pro residues" evidence="8">
    <location>
        <begin position="373"/>
        <end position="392"/>
    </location>
</feature>
<dbReference type="STRING" id="758803.SAMN05421803_12545"/>
<dbReference type="GO" id="GO:0005524">
    <property type="term" value="F:ATP binding"/>
    <property type="evidence" value="ECO:0007669"/>
    <property type="project" value="UniProtKB-UniRule"/>
</dbReference>
<evidence type="ECO:0000256" key="7">
    <source>
        <dbReference type="PROSITE-ProRule" id="PRU10141"/>
    </source>
</evidence>
<feature type="domain" description="Protein kinase" evidence="10">
    <location>
        <begin position="15"/>
        <end position="285"/>
    </location>
</feature>
<dbReference type="PROSITE" id="PS00108">
    <property type="entry name" value="PROTEIN_KINASE_ST"/>
    <property type="match status" value="1"/>
</dbReference>
<evidence type="ECO:0000256" key="6">
    <source>
        <dbReference type="ARBA" id="ARBA00022840"/>
    </source>
</evidence>
<dbReference type="PROSITE" id="PS00107">
    <property type="entry name" value="PROTEIN_KINASE_ATP"/>
    <property type="match status" value="1"/>
</dbReference>
<dbReference type="InterPro" id="IPR011009">
    <property type="entry name" value="Kinase-like_dom_sf"/>
</dbReference>
<feature type="compositionally biased region" description="Gly residues" evidence="8">
    <location>
        <begin position="271"/>
        <end position="280"/>
    </location>
</feature>
<protein>
    <recommendedName>
        <fullName evidence="1">non-specific serine/threonine protein kinase</fullName>
        <ecNumber evidence="1">2.7.11.1</ecNumber>
    </recommendedName>
</protein>
<evidence type="ECO:0000259" key="10">
    <source>
        <dbReference type="PROSITE" id="PS50011"/>
    </source>
</evidence>
<evidence type="ECO:0000313" key="12">
    <source>
        <dbReference type="Proteomes" id="UP000184452"/>
    </source>
</evidence>
<dbReference type="InterPro" id="IPR017441">
    <property type="entry name" value="Protein_kinase_ATP_BS"/>
</dbReference>
<dbReference type="OrthoDB" id="3679634at2"/>
<dbReference type="InterPro" id="IPR008271">
    <property type="entry name" value="Ser/Thr_kinase_AS"/>
</dbReference>
<organism evidence="11 12">
    <name type="scientific">Nocardiopsis flavescens</name>
    <dbReference type="NCBI Taxonomy" id="758803"/>
    <lineage>
        <taxon>Bacteria</taxon>
        <taxon>Bacillati</taxon>
        <taxon>Actinomycetota</taxon>
        <taxon>Actinomycetes</taxon>
        <taxon>Streptosporangiales</taxon>
        <taxon>Nocardiopsidaceae</taxon>
        <taxon>Nocardiopsis</taxon>
    </lineage>
</organism>
<evidence type="ECO:0000256" key="5">
    <source>
        <dbReference type="ARBA" id="ARBA00022777"/>
    </source>
</evidence>
<feature type="region of interest" description="Disordered" evidence="8">
    <location>
        <begin position="271"/>
        <end position="430"/>
    </location>
</feature>
<evidence type="ECO:0000313" key="11">
    <source>
        <dbReference type="EMBL" id="SHK62183.1"/>
    </source>
</evidence>
<dbReference type="EMBL" id="FQZK01000025">
    <property type="protein sequence ID" value="SHK62183.1"/>
    <property type="molecule type" value="Genomic_DNA"/>
</dbReference>
<keyword evidence="4 7" id="KW-0547">Nucleotide-binding</keyword>
<feature type="transmembrane region" description="Helical" evidence="9">
    <location>
        <begin position="436"/>
        <end position="460"/>
    </location>
</feature>
<keyword evidence="9" id="KW-0812">Transmembrane</keyword>
<gene>
    <name evidence="11" type="ORF">SAMN05421803_12545</name>
</gene>
<dbReference type="PANTHER" id="PTHR43289">
    <property type="entry name" value="MITOGEN-ACTIVATED PROTEIN KINASE KINASE KINASE 20-RELATED"/>
    <property type="match status" value="1"/>
</dbReference>
<keyword evidence="3" id="KW-0808">Transferase</keyword>
<name>A0A1M6TZ63_9ACTN</name>
<dbReference type="AlphaFoldDB" id="A0A1M6TZ63"/>
<dbReference type="GO" id="GO:0004674">
    <property type="term" value="F:protein serine/threonine kinase activity"/>
    <property type="evidence" value="ECO:0007669"/>
    <property type="project" value="UniProtKB-KW"/>
</dbReference>
<dbReference type="SUPFAM" id="SSF56112">
    <property type="entry name" value="Protein kinase-like (PK-like)"/>
    <property type="match status" value="1"/>
</dbReference>
<dbReference type="PROSITE" id="PS50011">
    <property type="entry name" value="PROTEIN_KINASE_DOM"/>
    <property type="match status" value="1"/>
</dbReference>
<sequence length="669" mass="69626">MSSNSDSERIVANRYVLRRELGRGGMGVVWEAFDPSLDRAVAVKQVLLPDHFTDSERADAHARVRREARSAARISHPSVITIHDVFDFEGDPWVVMELVEGGSLQDLLERRGALDVDTTATIAEALLRAVQAADAAGVLHRDIKPGNIMMSSDGRVILTDFGIATMEGGPSITRTGALIGSPEYMPPERLEGGPAEHRGDLWSIGVTLFAAVEGLSPFRRDSITAAIAAVLGAPLPPMRRAGRLTPVIAGLLERDPDRRLTVDRALEMLDGRGGAGGGSGPHAAAVPGPGPASDSGAVPSAGTGYPGGPGTGPTGGYPSGPVTGPGAPVGGYPSGPVTGPSGGRPNGPGPGATSGPLSGPHPAMGGPGGPHTPARPFPPQGGPTPPYGPSRPQPAFAAHSAGHGPGYGGPTGGQGTMAPPRPPASAPSSGGGANRLLVGLGCGAVALVLIAVVAFSGILLSRSGEDPRQQADAPPESTLPSEQGAPVEPTPSNVPEDAGDDGSEGPPSYDDMETFESQWFDVEHPETWTVDDSRIEESLVVFIAPGSDHQVWVAGWTEEEFTGTSGEYLVETKGGTDVEGDVTTDYLQLNLHEFEEDDYEDGWDVAMVRANLTNDTWASPARRFWAYAVSMDQGDQRVFYMITVNVPRGDAGYYDELPGEVMESFEPHL</sequence>
<feature type="binding site" evidence="7">
    <location>
        <position position="44"/>
    </location>
    <ligand>
        <name>ATP</name>
        <dbReference type="ChEBI" id="CHEBI:30616"/>
    </ligand>
</feature>
<feature type="compositionally biased region" description="Low complexity" evidence="8">
    <location>
        <begin position="281"/>
        <end position="303"/>
    </location>
</feature>
<keyword evidence="5 11" id="KW-0418">Kinase</keyword>
<evidence type="ECO:0000256" key="9">
    <source>
        <dbReference type="SAM" id="Phobius"/>
    </source>
</evidence>
<evidence type="ECO:0000256" key="2">
    <source>
        <dbReference type="ARBA" id="ARBA00022527"/>
    </source>
</evidence>
<evidence type="ECO:0000256" key="4">
    <source>
        <dbReference type="ARBA" id="ARBA00022741"/>
    </source>
</evidence>
<dbReference type="CDD" id="cd14014">
    <property type="entry name" value="STKc_PknB_like"/>
    <property type="match status" value="1"/>
</dbReference>
<keyword evidence="9" id="KW-0472">Membrane</keyword>
<evidence type="ECO:0000256" key="1">
    <source>
        <dbReference type="ARBA" id="ARBA00012513"/>
    </source>
</evidence>
<dbReference type="Gene3D" id="3.30.200.20">
    <property type="entry name" value="Phosphorylase Kinase, domain 1"/>
    <property type="match status" value="1"/>
</dbReference>
<feature type="compositionally biased region" description="Gly residues" evidence="8">
    <location>
        <begin position="304"/>
        <end position="318"/>
    </location>
</feature>
<keyword evidence="6 7" id="KW-0067">ATP-binding</keyword>
<dbReference type="Pfam" id="PF00069">
    <property type="entry name" value="Pkinase"/>
    <property type="match status" value="1"/>
</dbReference>
<dbReference type="RefSeq" id="WP_073383373.1">
    <property type="nucleotide sequence ID" value="NZ_FQZK01000025.1"/>
</dbReference>
<dbReference type="Proteomes" id="UP000184452">
    <property type="component" value="Unassembled WGS sequence"/>
</dbReference>
<keyword evidence="9" id="KW-1133">Transmembrane helix</keyword>